<accession>A0A0A9DT21</accession>
<dbReference type="EMBL" id="GBRH01206954">
    <property type="protein sequence ID" value="JAD90941.1"/>
    <property type="molecule type" value="Transcribed_RNA"/>
</dbReference>
<protein>
    <submittedName>
        <fullName evidence="1">Uncharacterized protein</fullName>
    </submittedName>
</protein>
<reference evidence="1" key="2">
    <citation type="journal article" date="2015" name="Data Brief">
        <title>Shoot transcriptome of the giant reed, Arundo donax.</title>
        <authorList>
            <person name="Barrero R.A."/>
            <person name="Guerrero F.D."/>
            <person name="Moolhuijzen P."/>
            <person name="Goolsby J.A."/>
            <person name="Tidwell J."/>
            <person name="Bellgard S.E."/>
            <person name="Bellgard M.I."/>
        </authorList>
    </citation>
    <scope>NUCLEOTIDE SEQUENCE</scope>
    <source>
        <tissue evidence="1">Shoot tissue taken approximately 20 cm above the soil surface</tissue>
    </source>
</reference>
<name>A0A0A9DT21_ARUDO</name>
<dbReference type="AlphaFoldDB" id="A0A0A9DT21"/>
<sequence>MQPHYIYAVITGKTVAKDEIVKLHIKLRAASTRNHACTKLLSQETYTSKTVCAHFTNSISYTLLAFFLKIQ</sequence>
<evidence type="ECO:0000313" key="1">
    <source>
        <dbReference type="EMBL" id="JAD90941.1"/>
    </source>
</evidence>
<reference evidence="1" key="1">
    <citation type="submission" date="2014-09" db="EMBL/GenBank/DDBJ databases">
        <authorList>
            <person name="Magalhaes I.L.F."/>
            <person name="Oliveira U."/>
            <person name="Santos F.R."/>
            <person name="Vidigal T.H.D.A."/>
            <person name="Brescovit A.D."/>
            <person name="Santos A.J."/>
        </authorList>
    </citation>
    <scope>NUCLEOTIDE SEQUENCE</scope>
    <source>
        <tissue evidence="1">Shoot tissue taken approximately 20 cm above the soil surface</tissue>
    </source>
</reference>
<proteinExistence type="predicted"/>
<organism evidence="1">
    <name type="scientific">Arundo donax</name>
    <name type="common">Giant reed</name>
    <name type="synonym">Donax arundinaceus</name>
    <dbReference type="NCBI Taxonomy" id="35708"/>
    <lineage>
        <taxon>Eukaryota</taxon>
        <taxon>Viridiplantae</taxon>
        <taxon>Streptophyta</taxon>
        <taxon>Embryophyta</taxon>
        <taxon>Tracheophyta</taxon>
        <taxon>Spermatophyta</taxon>
        <taxon>Magnoliopsida</taxon>
        <taxon>Liliopsida</taxon>
        <taxon>Poales</taxon>
        <taxon>Poaceae</taxon>
        <taxon>PACMAD clade</taxon>
        <taxon>Arundinoideae</taxon>
        <taxon>Arundineae</taxon>
        <taxon>Arundo</taxon>
    </lineage>
</organism>